<evidence type="ECO:0000259" key="9">
    <source>
        <dbReference type="PROSITE" id="PS51903"/>
    </source>
</evidence>
<comment type="similarity">
    <text evidence="6">Belongs to the ClpA/ClpB family.</text>
</comment>
<dbReference type="PRINTS" id="PR00300">
    <property type="entry name" value="CLPPROTEASEA"/>
</dbReference>
<keyword evidence="4 6" id="KW-0143">Chaperone</keyword>
<dbReference type="SMART" id="SM00382">
    <property type="entry name" value="AAA"/>
    <property type="match status" value="2"/>
</dbReference>
<feature type="domain" description="Clp R" evidence="9">
    <location>
        <begin position="20"/>
        <end position="176"/>
    </location>
</feature>
<dbReference type="PANTHER" id="PTHR11638:SF18">
    <property type="entry name" value="HEAT SHOCK PROTEIN 104"/>
    <property type="match status" value="1"/>
</dbReference>
<dbReference type="InterPro" id="IPR003959">
    <property type="entry name" value="ATPase_AAA_core"/>
</dbReference>
<reference evidence="10 11" key="1">
    <citation type="submission" date="2024-03" db="EMBL/GenBank/DDBJ databases">
        <title>Aureococcus anophagefferens CCMP1851 and Kratosvirus quantuckense: Draft genome of a second virus-susceptible host strain in the model system.</title>
        <authorList>
            <person name="Chase E."/>
            <person name="Truchon A.R."/>
            <person name="Schepens W."/>
            <person name="Wilhelm S.W."/>
        </authorList>
    </citation>
    <scope>NUCLEOTIDE SEQUENCE [LARGE SCALE GENOMIC DNA]</scope>
    <source>
        <strain evidence="10 11">CCMP1851</strain>
    </source>
</reference>
<dbReference type="InterPro" id="IPR001270">
    <property type="entry name" value="ClpA/B"/>
</dbReference>
<dbReference type="EMBL" id="JBBJCI010000322">
    <property type="protein sequence ID" value="KAK7234469.1"/>
    <property type="molecule type" value="Genomic_DNA"/>
</dbReference>
<evidence type="ECO:0000256" key="3">
    <source>
        <dbReference type="ARBA" id="ARBA00022840"/>
    </source>
</evidence>
<dbReference type="PROSITE" id="PS00870">
    <property type="entry name" value="CLPAB_1"/>
    <property type="match status" value="1"/>
</dbReference>
<dbReference type="Gene3D" id="3.40.50.300">
    <property type="entry name" value="P-loop containing nucleotide triphosphate hydrolases"/>
    <property type="match status" value="3"/>
</dbReference>
<feature type="signal peptide" evidence="8">
    <location>
        <begin position="1"/>
        <end position="20"/>
    </location>
</feature>
<dbReference type="InterPro" id="IPR019489">
    <property type="entry name" value="Clp_ATPase_C"/>
</dbReference>
<keyword evidence="8" id="KW-0732">Signal</keyword>
<dbReference type="Pfam" id="PF17871">
    <property type="entry name" value="AAA_lid_9"/>
    <property type="match status" value="1"/>
</dbReference>
<keyword evidence="3 6" id="KW-0067">ATP-binding</keyword>
<keyword evidence="7" id="KW-0175">Coiled coil</keyword>
<evidence type="ECO:0000256" key="1">
    <source>
        <dbReference type="ARBA" id="ARBA00022737"/>
    </source>
</evidence>
<comment type="caution">
    <text evidence="10">The sequence shown here is derived from an EMBL/GenBank/DDBJ whole genome shotgun (WGS) entry which is preliminary data.</text>
</comment>
<dbReference type="SUPFAM" id="SSF81923">
    <property type="entry name" value="Double Clp-N motif"/>
    <property type="match status" value="1"/>
</dbReference>
<protein>
    <submittedName>
        <fullName evidence="10">Clp ATPase</fullName>
    </submittedName>
</protein>
<dbReference type="CDD" id="cd00009">
    <property type="entry name" value="AAA"/>
    <property type="match status" value="1"/>
</dbReference>
<organism evidence="10 11">
    <name type="scientific">Aureococcus anophagefferens</name>
    <name type="common">Harmful bloom alga</name>
    <dbReference type="NCBI Taxonomy" id="44056"/>
    <lineage>
        <taxon>Eukaryota</taxon>
        <taxon>Sar</taxon>
        <taxon>Stramenopiles</taxon>
        <taxon>Ochrophyta</taxon>
        <taxon>Pelagophyceae</taxon>
        <taxon>Pelagomonadales</taxon>
        <taxon>Pelagomonadaceae</taxon>
        <taxon>Aureococcus</taxon>
    </lineage>
</organism>
<dbReference type="InterPro" id="IPR028299">
    <property type="entry name" value="ClpA/B_CS2"/>
</dbReference>
<gene>
    <name evidence="10" type="primary">HSP104</name>
    <name evidence="10" type="ORF">SO694_00197020</name>
</gene>
<dbReference type="Pfam" id="PF10431">
    <property type="entry name" value="ClpB_D2-small"/>
    <property type="match status" value="1"/>
</dbReference>
<evidence type="ECO:0000313" key="11">
    <source>
        <dbReference type="Proteomes" id="UP001363151"/>
    </source>
</evidence>
<evidence type="ECO:0000256" key="6">
    <source>
        <dbReference type="RuleBase" id="RU004432"/>
    </source>
</evidence>
<keyword evidence="11" id="KW-1185">Reference proteome</keyword>
<dbReference type="PANTHER" id="PTHR11638">
    <property type="entry name" value="ATP-DEPENDENT CLP PROTEASE"/>
    <property type="match status" value="1"/>
</dbReference>
<dbReference type="Gene3D" id="1.10.8.60">
    <property type="match status" value="1"/>
</dbReference>
<dbReference type="InterPro" id="IPR041546">
    <property type="entry name" value="ClpA/ClpB_AAA_lid"/>
</dbReference>
<evidence type="ECO:0000256" key="7">
    <source>
        <dbReference type="SAM" id="Coils"/>
    </source>
</evidence>
<feature type="coiled-coil region" evidence="7">
    <location>
        <begin position="514"/>
        <end position="548"/>
    </location>
</feature>
<name>A0ABR1FNT3_AURAN</name>
<dbReference type="Pfam" id="PF00004">
    <property type="entry name" value="AAA"/>
    <property type="match status" value="1"/>
</dbReference>
<dbReference type="Pfam" id="PF07724">
    <property type="entry name" value="AAA_2"/>
    <property type="match status" value="1"/>
</dbReference>
<dbReference type="PROSITE" id="PS51903">
    <property type="entry name" value="CLP_R"/>
    <property type="match status" value="1"/>
</dbReference>
<sequence length="899" mass="97055">MVARALLVAAALALAAPAAAQKRNLMLTPKTLEVIEHARDLAKQRRHTQLETHHVASALFSDPNTFASKVLKKAGGDAAIANSEIRAQLRKVASKAKPRTDDDGELQNSRALDKALKAVFDEKKAHGDGSSDGGKGTVAHLLCVLLEEPPLKTALAKSGATLEAVRDTARAAARESYEAKSEEVHDTFDALTQFAVDLVAKAELGKIDPVVGRDDEIRRCVQVLSRRKKNNPVLVGPPGVGKTAIVEGLAARILEGDVPEGLRNSRVWALDLGLLMAGASARGAFEARLKAVITELERDKNQILFIDEIHMLIGAGQTNGAMDAANLLKPALARGDLKCIGATTDAEYMKHVEKDPAFERRLQKVPVPEPTVDQTVSILRGIQDKYELHHGVRILDEALVAAAKLADRYVPAKYNPDKAIDLVDEACARRRVELDSRPAFLDALERRVNELSGELEALEREAKLQASGFLQTYFRSETQADADAALAKKLDAVRARHAKAFAARSNARSAWRSEKAHYDELRAVNAEIEDVERDAAQYARKNRHADAAELRESLAPLKRRRENAVVAAQRAASNATYSATDVVSEQDLADVVSRATGIPATRLTADESAKLLALSERLARRVVGQRAATDAVADTVLRSRAGLAGASRPRGAFLFLGPTGVGKTETAKALAEELFDDATALVRLDMSEYAEKHTVSRLVGAPPGYVGHDDGGQLTEAVRKRPYSVVLLDEAEKAHRDVFDTFLQVLDDGRLTDSKGTTVDFTHTYVIMTGNAPLNRVKDVFRPEFLNRLDRVVGFEPLARPALEAIAANHVRDLAALARDEHGVDLAVAPAAAAAIVDANAGDVGVYGARPLRRYVDQVVATDLAKLILGKGVPPSKRVVLDVRSGDLGFYPAAPEGEL</sequence>
<dbReference type="CDD" id="cd19499">
    <property type="entry name" value="RecA-like_ClpB_Hsp104-like"/>
    <property type="match status" value="1"/>
</dbReference>
<evidence type="ECO:0000256" key="8">
    <source>
        <dbReference type="SAM" id="SignalP"/>
    </source>
</evidence>
<dbReference type="InterPro" id="IPR003593">
    <property type="entry name" value="AAA+_ATPase"/>
</dbReference>
<dbReference type="Pfam" id="PF02861">
    <property type="entry name" value="Clp_N"/>
    <property type="match status" value="1"/>
</dbReference>
<accession>A0ABR1FNT3</accession>
<dbReference type="InterPro" id="IPR018368">
    <property type="entry name" value="ClpA/B_CS1"/>
</dbReference>
<feature type="chain" id="PRO_5046852825" evidence="8">
    <location>
        <begin position="21"/>
        <end position="899"/>
    </location>
</feature>
<keyword evidence="2 6" id="KW-0547">Nucleotide-binding</keyword>
<dbReference type="Proteomes" id="UP001363151">
    <property type="component" value="Unassembled WGS sequence"/>
</dbReference>
<dbReference type="InterPro" id="IPR036628">
    <property type="entry name" value="Clp_N_dom_sf"/>
</dbReference>
<dbReference type="InterPro" id="IPR027417">
    <property type="entry name" value="P-loop_NTPase"/>
</dbReference>
<proteinExistence type="inferred from homology"/>
<keyword evidence="1 5" id="KW-0677">Repeat</keyword>
<dbReference type="SMART" id="SM01086">
    <property type="entry name" value="ClpB_D2-small"/>
    <property type="match status" value="1"/>
</dbReference>
<dbReference type="PROSITE" id="PS00871">
    <property type="entry name" value="CLPAB_2"/>
    <property type="match status" value="1"/>
</dbReference>
<dbReference type="SUPFAM" id="SSF52540">
    <property type="entry name" value="P-loop containing nucleoside triphosphate hydrolases"/>
    <property type="match status" value="2"/>
</dbReference>
<dbReference type="InterPro" id="IPR004176">
    <property type="entry name" value="Clp_R_N"/>
</dbReference>
<evidence type="ECO:0000256" key="4">
    <source>
        <dbReference type="ARBA" id="ARBA00023186"/>
    </source>
</evidence>
<dbReference type="InterPro" id="IPR050130">
    <property type="entry name" value="ClpA_ClpB"/>
</dbReference>
<dbReference type="Gene3D" id="1.10.1780.10">
    <property type="entry name" value="Clp, N-terminal domain"/>
    <property type="match status" value="1"/>
</dbReference>
<evidence type="ECO:0000313" key="10">
    <source>
        <dbReference type="EMBL" id="KAK7234469.1"/>
    </source>
</evidence>
<evidence type="ECO:0000256" key="2">
    <source>
        <dbReference type="ARBA" id="ARBA00022741"/>
    </source>
</evidence>
<evidence type="ECO:0000256" key="5">
    <source>
        <dbReference type="PROSITE-ProRule" id="PRU01251"/>
    </source>
</evidence>